<keyword evidence="2" id="KW-0560">Oxidoreductase</keyword>
<name>A0A941EIT8_9ACTN</name>
<gene>
    <name evidence="2" type="ORF">KDK95_19085</name>
</gene>
<feature type="domain" description="ABM" evidence="1">
    <location>
        <begin position="1"/>
        <end position="77"/>
    </location>
</feature>
<dbReference type="AlphaFoldDB" id="A0A941EIT8"/>
<organism evidence="2 3">
    <name type="scientific">Actinospica acidithermotolerans</name>
    <dbReference type="NCBI Taxonomy" id="2828514"/>
    <lineage>
        <taxon>Bacteria</taxon>
        <taxon>Bacillati</taxon>
        <taxon>Actinomycetota</taxon>
        <taxon>Actinomycetes</taxon>
        <taxon>Catenulisporales</taxon>
        <taxon>Actinospicaceae</taxon>
        <taxon>Actinospica</taxon>
    </lineage>
</organism>
<dbReference type="Pfam" id="PF03992">
    <property type="entry name" value="ABM"/>
    <property type="match status" value="1"/>
</dbReference>
<proteinExistence type="predicted"/>
<keyword evidence="2" id="KW-0503">Monooxygenase</keyword>
<evidence type="ECO:0000313" key="2">
    <source>
        <dbReference type="EMBL" id="MBR7828424.1"/>
    </source>
</evidence>
<protein>
    <submittedName>
        <fullName evidence="2">Antibiotic biosynthesis monooxygenase</fullName>
    </submittedName>
</protein>
<dbReference type="SUPFAM" id="SSF54909">
    <property type="entry name" value="Dimeric alpha+beta barrel"/>
    <property type="match status" value="1"/>
</dbReference>
<evidence type="ECO:0000259" key="1">
    <source>
        <dbReference type="Pfam" id="PF03992"/>
    </source>
</evidence>
<accession>A0A941EIT8</accession>
<dbReference type="Proteomes" id="UP000676325">
    <property type="component" value="Unassembled WGS sequence"/>
</dbReference>
<dbReference type="GO" id="GO:0004497">
    <property type="term" value="F:monooxygenase activity"/>
    <property type="evidence" value="ECO:0007669"/>
    <property type="project" value="UniProtKB-KW"/>
</dbReference>
<comment type="caution">
    <text evidence="2">The sequence shown here is derived from an EMBL/GenBank/DDBJ whole genome shotgun (WGS) entry which is preliminary data.</text>
</comment>
<dbReference type="EMBL" id="JAGSOH010000056">
    <property type="protein sequence ID" value="MBR7828424.1"/>
    <property type="molecule type" value="Genomic_DNA"/>
</dbReference>
<dbReference type="InterPro" id="IPR011008">
    <property type="entry name" value="Dimeric_a/b-barrel"/>
</dbReference>
<sequence length="95" mass="11066">MIVEHAEFSIAEADAEKFESAFAQARELLAQTEGFQWAHMHRGIERPGSYLLLVGWDSVEAHMVNFRESDRFPQWRALIGPYFAETPKVEHYREV</sequence>
<keyword evidence="3" id="KW-1185">Reference proteome</keyword>
<dbReference type="RefSeq" id="WP_212519560.1">
    <property type="nucleotide sequence ID" value="NZ_JAGSOH010000056.1"/>
</dbReference>
<dbReference type="InterPro" id="IPR007138">
    <property type="entry name" value="ABM_dom"/>
</dbReference>
<dbReference type="Gene3D" id="3.30.70.100">
    <property type="match status" value="1"/>
</dbReference>
<reference evidence="2" key="1">
    <citation type="submission" date="2021-04" db="EMBL/GenBank/DDBJ databases">
        <title>Genome based classification of Actinospica acidithermotolerans sp. nov., an actinobacterium isolated from an Indonesian hot spring.</title>
        <authorList>
            <person name="Kusuma A.B."/>
            <person name="Putra K.E."/>
            <person name="Nafisah S."/>
            <person name="Loh J."/>
            <person name="Nouioui I."/>
            <person name="Goodfellow M."/>
        </authorList>
    </citation>
    <scope>NUCLEOTIDE SEQUENCE</scope>
    <source>
        <strain evidence="2">MGRD01-02</strain>
    </source>
</reference>
<evidence type="ECO:0000313" key="3">
    <source>
        <dbReference type="Proteomes" id="UP000676325"/>
    </source>
</evidence>